<reference evidence="2 3" key="1">
    <citation type="journal article" date="2015" name="Fungal Genet. Biol.">
        <title>Evolution of novel wood decay mechanisms in Agaricales revealed by the genome sequences of Fistulina hepatica and Cylindrobasidium torrendii.</title>
        <authorList>
            <person name="Floudas D."/>
            <person name="Held B.W."/>
            <person name="Riley R."/>
            <person name="Nagy L.G."/>
            <person name="Koehler G."/>
            <person name="Ransdell A.S."/>
            <person name="Younus H."/>
            <person name="Chow J."/>
            <person name="Chiniquy J."/>
            <person name="Lipzen A."/>
            <person name="Tritt A."/>
            <person name="Sun H."/>
            <person name="Haridas S."/>
            <person name="LaButti K."/>
            <person name="Ohm R.A."/>
            <person name="Kues U."/>
            <person name="Blanchette R.A."/>
            <person name="Grigoriev I.V."/>
            <person name="Minto R.E."/>
            <person name="Hibbett D.S."/>
        </authorList>
    </citation>
    <scope>NUCLEOTIDE SEQUENCE [LARGE SCALE GENOMIC DNA]</scope>
    <source>
        <strain evidence="2 3">ATCC 64428</strain>
    </source>
</reference>
<evidence type="ECO:0000313" key="3">
    <source>
        <dbReference type="Proteomes" id="UP000054144"/>
    </source>
</evidence>
<dbReference type="AlphaFoldDB" id="A0A0D7A9S3"/>
<dbReference type="EMBL" id="KN881931">
    <property type="protein sequence ID" value="KIY47573.1"/>
    <property type="molecule type" value="Genomic_DNA"/>
</dbReference>
<keyword evidence="3" id="KW-1185">Reference proteome</keyword>
<gene>
    <name evidence="2" type="ORF">FISHEDRAFT_59549</name>
</gene>
<proteinExistence type="predicted"/>
<evidence type="ECO:0000313" key="2">
    <source>
        <dbReference type="EMBL" id="KIY47573.1"/>
    </source>
</evidence>
<feature type="region of interest" description="Disordered" evidence="1">
    <location>
        <begin position="1"/>
        <end position="56"/>
    </location>
</feature>
<accession>A0A0D7A9S3</accession>
<name>A0A0D7A9S3_9AGAR</name>
<protein>
    <submittedName>
        <fullName evidence="2">Uncharacterized protein</fullName>
    </submittedName>
</protein>
<evidence type="ECO:0000256" key="1">
    <source>
        <dbReference type="SAM" id="MobiDB-lite"/>
    </source>
</evidence>
<dbReference type="Proteomes" id="UP000054144">
    <property type="component" value="Unassembled WGS sequence"/>
</dbReference>
<sequence length="116" mass="11874">MEVDKATEQAPETNGSDEHKRNGLTSPVAVDAANEEPADIAKTDVEAPELSAANADVTATVDEMDTTAENGIVAVTKPAIEETPAAADESMLTVGDVSMTETDAPAEFDPGAVGTE</sequence>
<organism evidence="2 3">
    <name type="scientific">Fistulina hepatica ATCC 64428</name>
    <dbReference type="NCBI Taxonomy" id="1128425"/>
    <lineage>
        <taxon>Eukaryota</taxon>
        <taxon>Fungi</taxon>
        <taxon>Dikarya</taxon>
        <taxon>Basidiomycota</taxon>
        <taxon>Agaricomycotina</taxon>
        <taxon>Agaricomycetes</taxon>
        <taxon>Agaricomycetidae</taxon>
        <taxon>Agaricales</taxon>
        <taxon>Fistulinaceae</taxon>
        <taxon>Fistulina</taxon>
    </lineage>
</organism>